<feature type="repeat" description="TPR" evidence="3">
    <location>
        <begin position="697"/>
        <end position="730"/>
    </location>
</feature>
<evidence type="ECO:0000313" key="5">
    <source>
        <dbReference type="Proteomes" id="UP000193778"/>
    </source>
</evidence>
<reference evidence="5" key="1">
    <citation type="submission" date="2017-03" db="EMBL/GenBank/DDBJ databases">
        <authorList>
            <person name="Rodrigo-Torres L."/>
            <person name="Arahal R.D."/>
            <person name="Lucena T."/>
        </authorList>
    </citation>
    <scope>NUCLEOTIDE SEQUENCE [LARGE SCALE GENOMIC DNA]</scope>
    <source>
        <strain evidence="5">CECT 8411</strain>
    </source>
</reference>
<dbReference type="SUPFAM" id="SSF56112">
    <property type="entry name" value="Protein kinase-like (PK-like)"/>
    <property type="match status" value="1"/>
</dbReference>
<dbReference type="RefSeq" id="WP_085821967.1">
    <property type="nucleotide sequence ID" value="NZ_FWFP01000003.1"/>
</dbReference>
<dbReference type="InterPro" id="IPR011990">
    <property type="entry name" value="TPR-like_helical_dom_sf"/>
</dbReference>
<dbReference type="PROSITE" id="PS50005">
    <property type="entry name" value="TPR"/>
    <property type="match status" value="2"/>
</dbReference>
<sequence>MSAIDDLSWPEAYKELLPLITDRWSVKGEIYFHQRLSAGKSGALVFIVDITCDAFSGQAILKLDALPDPEWQEKTENQRHLEAFEAIPVFGSKHLARIVNSLEHEGKIAILSTVVAQGLEYSLPWNDCGYELALNVLQRLSRSLLDDWNSDYQMAPGMQSPREMLSGWLGYRLDPEESRLHRFLSDVCGHDPNERCLMFEGHWYPNPLTFACNEDLPSRLSIRAAKGRLHGDLHGYNVLVRSHQSSDPEYYLIDLALYEDNQFLFYDHAYFELAYLLARRGNCVPAQWDAILDDLGLFHSKHHTLGLWQDDVGIVEFVRTLRRGVMSWVERHESHRLSFMESQYLLARVAVGLNFANKQIGDGARGHAFLYAAHNLKDYMTLNNVDWPRHGPVFHFPTTHESLSGFQTETETLAPKTELPAEKERLFDRMVTQLPAPQKPVIAVLPFDDLSRQGDGNGFVAGINQELVTELAKVDWLSVVSPTSTKLLKDASLSGEEIAQRVGAHYLVEGSVRHDDQRVRVTAHLVDTSNGHDLWADRLDHKIEDVFSLQEEIAAAVVGHIDWELRFDLREQARLKRGEVNVWDRVQKALWHLFKFTDEDTQKANDILSKTIDMTPDYALAHAVMANAELRKLFFTQVDDRKGAKERALYHAERAVALDEHSSFAHATLARAYTVYNRYDAAIAEAELAVSLNPSAANAHLVLGYTQLVNGQAKRALSHFETATRFGPSGPYFKVKLLSKAMCLYLLDNLEQAEACARTALEGRSVGPFGHYVLAVIMIRQHRIEGARQIVYQSKEIYPAMTCSRVRLAFENFQQRDLDRFVSDLQKAGLPD</sequence>
<dbReference type="OrthoDB" id="54411at2"/>
<feature type="repeat" description="TPR" evidence="3">
    <location>
        <begin position="663"/>
        <end position="696"/>
    </location>
</feature>
<evidence type="ECO:0000256" key="2">
    <source>
        <dbReference type="ARBA" id="ARBA00022803"/>
    </source>
</evidence>
<dbReference type="Proteomes" id="UP000193778">
    <property type="component" value="Unassembled WGS sequence"/>
</dbReference>
<dbReference type="InterPro" id="IPR050498">
    <property type="entry name" value="Ycf3"/>
</dbReference>
<name>A0A1X6YWD6_9RHOB</name>
<dbReference type="SUPFAM" id="SSF48452">
    <property type="entry name" value="TPR-like"/>
    <property type="match status" value="2"/>
</dbReference>
<dbReference type="EMBL" id="FWFP01000003">
    <property type="protein sequence ID" value="SLN33499.1"/>
    <property type="molecule type" value="Genomic_DNA"/>
</dbReference>
<keyword evidence="5" id="KW-1185">Reference proteome</keyword>
<keyword evidence="1" id="KW-0677">Repeat</keyword>
<dbReference type="Gene3D" id="3.40.50.10070">
    <property type="entry name" value="TolB, N-terminal domain"/>
    <property type="match status" value="1"/>
</dbReference>
<keyword evidence="2 3" id="KW-0802">TPR repeat</keyword>
<dbReference type="PANTHER" id="PTHR44858">
    <property type="entry name" value="TETRATRICOPEPTIDE REPEAT PROTEIN 6"/>
    <property type="match status" value="1"/>
</dbReference>
<dbReference type="PANTHER" id="PTHR44858:SF1">
    <property type="entry name" value="UDP-N-ACETYLGLUCOSAMINE--PEPTIDE N-ACETYLGLUCOSAMINYLTRANSFERASE SPINDLY-RELATED"/>
    <property type="match status" value="1"/>
</dbReference>
<gene>
    <name evidence="4" type="ORF">RUM8411_01437</name>
</gene>
<evidence type="ECO:0000313" key="4">
    <source>
        <dbReference type="EMBL" id="SLN33499.1"/>
    </source>
</evidence>
<dbReference type="InterPro" id="IPR019734">
    <property type="entry name" value="TPR_rpt"/>
</dbReference>
<dbReference type="Gene3D" id="1.25.40.10">
    <property type="entry name" value="Tetratricopeptide repeat domain"/>
    <property type="match status" value="1"/>
</dbReference>
<dbReference type="AlphaFoldDB" id="A0A1X6YWD6"/>
<evidence type="ECO:0000256" key="3">
    <source>
        <dbReference type="PROSITE-ProRule" id="PRU00339"/>
    </source>
</evidence>
<protein>
    <submittedName>
        <fullName evidence="4">Invasion protein regulator</fullName>
    </submittedName>
</protein>
<organism evidence="4 5">
    <name type="scientific">Ruegeria meonggei</name>
    <dbReference type="NCBI Taxonomy" id="1446476"/>
    <lineage>
        <taxon>Bacteria</taxon>
        <taxon>Pseudomonadati</taxon>
        <taxon>Pseudomonadota</taxon>
        <taxon>Alphaproteobacteria</taxon>
        <taxon>Rhodobacterales</taxon>
        <taxon>Roseobacteraceae</taxon>
        <taxon>Ruegeria</taxon>
    </lineage>
</organism>
<proteinExistence type="predicted"/>
<accession>A0A1X6YWD6</accession>
<dbReference type="InterPro" id="IPR011009">
    <property type="entry name" value="Kinase-like_dom_sf"/>
</dbReference>
<evidence type="ECO:0000256" key="1">
    <source>
        <dbReference type="ARBA" id="ARBA00022737"/>
    </source>
</evidence>